<reference evidence="1" key="1">
    <citation type="submission" date="2021-02" db="EMBL/GenBank/DDBJ databases">
        <authorList>
            <person name="Nowell W R."/>
        </authorList>
    </citation>
    <scope>NUCLEOTIDE SEQUENCE</scope>
</reference>
<name>A0A8S2T7K2_9BILA</name>
<dbReference type="EMBL" id="CAJOBI010031137">
    <property type="protein sequence ID" value="CAF4273277.1"/>
    <property type="molecule type" value="Genomic_DNA"/>
</dbReference>
<gene>
    <name evidence="1" type="ORF">SMN809_LOCUS24926</name>
</gene>
<organism evidence="1 2">
    <name type="scientific">Rotaria magnacalcarata</name>
    <dbReference type="NCBI Taxonomy" id="392030"/>
    <lineage>
        <taxon>Eukaryota</taxon>
        <taxon>Metazoa</taxon>
        <taxon>Spiralia</taxon>
        <taxon>Gnathifera</taxon>
        <taxon>Rotifera</taxon>
        <taxon>Eurotatoria</taxon>
        <taxon>Bdelloidea</taxon>
        <taxon>Philodinida</taxon>
        <taxon>Philodinidae</taxon>
        <taxon>Rotaria</taxon>
    </lineage>
</organism>
<dbReference type="Proteomes" id="UP000676336">
    <property type="component" value="Unassembled WGS sequence"/>
</dbReference>
<feature type="non-terminal residue" evidence="1">
    <location>
        <position position="82"/>
    </location>
</feature>
<dbReference type="AlphaFoldDB" id="A0A8S2T7K2"/>
<accession>A0A8S2T7K2</accession>
<evidence type="ECO:0000313" key="1">
    <source>
        <dbReference type="EMBL" id="CAF4273277.1"/>
    </source>
</evidence>
<comment type="caution">
    <text evidence="1">The sequence shown here is derived from an EMBL/GenBank/DDBJ whole genome shotgun (WGS) entry which is preliminary data.</text>
</comment>
<proteinExistence type="predicted"/>
<evidence type="ECO:0000313" key="2">
    <source>
        <dbReference type="Proteomes" id="UP000676336"/>
    </source>
</evidence>
<protein>
    <submittedName>
        <fullName evidence="1">Uncharacterized protein</fullName>
    </submittedName>
</protein>
<sequence>MKYLPSHYEILVYSYVHIVELAILDKNHDFAIDCLKRLLEVEWKSDKYIANQKQWYYSNTPLLYKRIGCLYEEKGDLDSVIE</sequence>